<evidence type="ECO:0000256" key="1">
    <source>
        <dbReference type="ARBA" id="ARBA00005166"/>
    </source>
</evidence>
<keyword evidence="11" id="KW-0012">Acyltransferase</keyword>
<dbReference type="InterPro" id="IPR056729">
    <property type="entry name" value="GMPPB_C"/>
</dbReference>
<dbReference type="GO" id="GO:0003977">
    <property type="term" value="F:UDP-N-acetylglucosamine diphosphorylase activity"/>
    <property type="evidence" value="ECO:0007669"/>
    <property type="project" value="UniProtKB-EC"/>
</dbReference>
<organism evidence="17 18">
    <name type="scientific">Halarchaeum salinum</name>
    <dbReference type="NCBI Taxonomy" id="489912"/>
    <lineage>
        <taxon>Archaea</taxon>
        <taxon>Methanobacteriati</taxon>
        <taxon>Methanobacteriota</taxon>
        <taxon>Stenosarchaea group</taxon>
        <taxon>Halobacteria</taxon>
        <taxon>Halobacteriales</taxon>
        <taxon>Halobacteriaceae</taxon>
    </lineage>
</organism>
<evidence type="ECO:0000256" key="12">
    <source>
        <dbReference type="ARBA" id="ARBA00048247"/>
    </source>
</evidence>
<dbReference type="CDD" id="cd04181">
    <property type="entry name" value="NTP_transferase"/>
    <property type="match status" value="1"/>
</dbReference>
<reference evidence="17 18" key="1">
    <citation type="journal article" date="2019" name="Int. J. Syst. Evol. Microbiol.">
        <title>The Global Catalogue of Microorganisms (GCM) 10K type strain sequencing project: providing services to taxonomists for standard genome sequencing and annotation.</title>
        <authorList>
            <consortium name="The Broad Institute Genomics Platform"/>
            <consortium name="The Broad Institute Genome Sequencing Center for Infectious Disease"/>
            <person name="Wu L."/>
            <person name="Ma J."/>
        </authorList>
    </citation>
    <scope>NUCLEOTIDE SEQUENCE [LARGE SCALE GENOMIC DNA]</scope>
    <source>
        <strain evidence="17 18">JCM 16330</strain>
    </source>
</reference>
<evidence type="ECO:0000259" key="15">
    <source>
        <dbReference type="Pfam" id="PF00483"/>
    </source>
</evidence>
<comment type="caution">
    <text evidence="17">The sequence shown here is derived from an EMBL/GenBank/DDBJ whole genome shotgun (WGS) entry which is preliminary data.</text>
</comment>
<dbReference type="NCBIfam" id="TIGR03992">
    <property type="entry name" value="Arch_glmU"/>
    <property type="match status" value="1"/>
</dbReference>
<comment type="pathway">
    <text evidence="1">Nucleotide-sugar biosynthesis; UDP-N-acetyl-alpha-D-glucosamine biosynthesis; N-acetyl-alpha-D-glucosamine 1-phosphate from alpha-D-glucosamine 6-phosphate (route II): step 2/2.</text>
</comment>
<comment type="similarity">
    <text evidence="4">In the N-terminal section; belongs to the N-acetylglucosamine-1-phosphate uridyltransferase family.</text>
</comment>
<feature type="compositionally biased region" description="Basic and acidic residues" evidence="14">
    <location>
        <begin position="397"/>
        <end position="411"/>
    </location>
</feature>
<evidence type="ECO:0000313" key="18">
    <source>
        <dbReference type="Proteomes" id="UP001500837"/>
    </source>
</evidence>
<feature type="region of interest" description="Disordered" evidence="14">
    <location>
        <begin position="379"/>
        <end position="411"/>
    </location>
</feature>
<dbReference type="InterPro" id="IPR029044">
    <property type="entry name" value="Nucleotide-diphossugar_trans"/>
</dbReference>
<keyword evidence="8" id="KW-0808">Transferase</keyword>
<evidence type="ECO:0000256" key="6">
    <source>
        <dbReference type="ARBA" id="ARBA00012457"/>
    </source>
</evidence>
<proteinExistence type="inferred from homology"/>
<evidence type="ECO:0000256" key="9">
    <source>
        <dbReference type="ARBA" id="ARBA00022695"/>
    </source>
</evidence>
<keyword evidence="18" id="KW-1185">Reference proteome</keyword>
<dbReference type="PANTHER" id="PTHR43584:SF8">
    <property type="entry name" value="N-ACETYLMURAMATE ALPHA-1-PHOSPHATE URIDYLYLTRANSFERASE"/>
    <property type="match status" value="1"/>
</dbReference>
<dbReference type="GO" id="GO:0019134">
    <property type="term" value="F:glucosamine-1-phosphate N-acetyltransferase activity"/>
    <property type="evidence" value="ECO:0007669"/>
    <property type="project" value="UniProtKB-EC"/>
</dbReference>
<evidence type="ECO:0000256" key="10">
    <source>
        <dbReference type="ARBA" id="ARBA00023268"/>
    </source>
</evidence>
<dbReference type="SUPFAM" id="SSF51161">
    <property type="entry name" value="Trimeric LpxA-like enzymes"/>
    <property type="match status" value="1"/>
</dbReference>
<name>A0AAV3S9Y2_9EURY</name>
<dbReference type="RefSeq" id="WP_211312059.1">
    <property type="nucleotide sequence ID" value="NZ_BAAABL010000067.1"/>
</dbReference>
<dbReference type="EMBL" id="BAAABL010000067">
    <property type="protein sequence ID" value="GAA0307830.1"/>
    <property type="molecule type" value="Genomic_DNA"/>
</dbReference>
<evidence type="ECO:0000313" key="17">
    <source>
        <dbReference type="EMBL" id="GAA0307830.1"/>
    </source>
</evidence>
<dbReference type="SUPFAM" id="SSF53448">
    <property type="entry name" value="Nucleotide-diphospho-sugar transferases"/>
    <property type="match status" value="1"/>
</dbReference>
<dbReference type="Pfam" id="PF25087">
    <property type="entry name" value="GMPPB_C"/>
    <property type="match status" value="1"/>
</dbReference>
<dbReference type="EC" id="2.7.7.23" evidence="6"/>
<evidence type="ECO:0000259" key="16">
    <source>
        <dbReference type="Pfam" id="PF25087"/>
    </source>
</evidence>
<evidence type="ECO:0000256" key="7">
    <source>
        <dbReference type="ARBA" id="ARBA00013414"/>
    </source>
</evidence>
<dbReference type="Gene3D" id="3.90.550.10">
    <property type="entry name" value="Spore Coat Polysaccharide Biosynthesis Protein SpsA, Chain A"/>
    <property type="match status" value="1"/>
</dbReference>
<dbReference type="EC" id="2.3.1.157" evidence="5"/>
<protein>
    <recommendedName>
        <fullName evidence="7">Bifunctional protein GlmU</fullName>
        <ecNumber evidence="5">2.3.1.157</ecNumber>
        <ecNumber evidence="6">2.7.7.23</ecNumber>
    </recommendedName>
</protein>
<comment type="catalytic activity">
    <reaction evidence="13">
        <text>N-acetyl-alpha-D-glucosamine 1-phosphate + UTP + H(+) = UDP-N-acetyl-alpha-D-glucosamine + diphosphate</text>
        <dbReference type="Rhea" id="RHEA:13509"/>
        <dbReference type="ChEBI" id="CHEBI:15378"/>
        <dbReference type="ChEBI" id="CHEBI:33019"/>
        <dbReference type="ChEBI" id="CHEBI:46398"/>
        <dbReference type="ChEBI" id="CHEBI:57705"/>
        <dbReference type="ChEBI" id="CHEBI:57776"/>
        <dbReference type="EC" id="2.7.7.23"/>
    </reaction>
</comment>
<dbReference type="InterPro" id="IPR011004">
    <property type="entry name" value="Trimer_LpxA-like_sf"/>
</dbReference>
<dbReference type="PANTHER" id="PTHR43584">
    <property type="entry name" value="NUCLEOTIDYL TRANSFERASE"/>
    <property type="match status" value="1"/>
</dbReference>
<evidence type="ECO:0000256" key="8">
    <source>
        <dbReference type="ARBA" id="ARBA00022679"/>
    </source>
</evidence>
<comment type="pathway">
    <text evidence="2">Nucleotide-sugar biosynthesis; UDP-N-acetyl-alpha-D-glucosamine biosynthesis; UDP-N-acetyl-alpha-D-glucosamine from N-acetyl-alpha-D-glucosamine 1-phosphate: step 1/1.</text>
</comment>
<comment type="catalytic activity">
    <reaction evidence="12">
        <text>alpha-D-glucosamine 1-phosphate + acetyl-CoA = N-acetyl-alpha-D-glucosamine 1-phosphate + CoA + H(+)</text>
        <dbReference type="Rhea" id="RHEA:13725"/>
        <dbReference type="ChEBI" id="CHEBI:15378"/>
        <dbReference type="ChEBI" id="CHEBI:57287"/>
        <dbReference type="ChEBI" id="CHEBI:57288"/>
        <dbReference type="ChEBI" id="CHEBI:57776"/>
        <dbReference type="ChEBI" id="CHEBI:58516"/>
        <dbReference type="EC" id="2.3.1.157"/>
    </reaction>
</comment>
<dbReference type="AlphaFoldDB" id="A0AAV3S9Y2"/>
<dbReference type="Gene3D" id="2.160.10.10">
    <property type="entry name" value="Hexapeptide repeat proteins"/>
    <property type="match status" value="1"/>
</dbReference>
<evidence type="ECO:0000256" key="5">
    <source>
        <dbReference type="ARBA" id="ARBA00012225"/>
    </source>
</evidence>
<gene>
    <name evidence="17" type="ORF">GCM10009066_21840</name>
</gene>
<evidence type="ECO:0000256" key="14">
    <source>
        <dbReference type="SAM" id="MobiDB-lite"/>
    </source>
</evidence>
<feature type="domain" description="Nucleotidyl transferase" evidence="15">
    <location>
        <begin position="3"/>
        <end position="224"/>
    </location>
</feature>
<accession>A0AAV3S9Y2</accession>
<evidence type="ECO:0000256" key="4">
    <source>
        <dbReference type="ARBA" id="ARBA00007947"/>
    </source>
</evidence>
<evidence type="ECO:0000256" key="11">
    <source>
        <dbReference type="ARBA" id="ARBA00023315"/>
    </source>
</evidence>
<dbReference type="Proteomes" id="UP001500837">
    <property type="component" value="Unassembled WGS sequence"/>
</dbReference>
<dbReference type="InterPro" id="IPR050065">
    <property type="entry name" value="GlmU-like"/>
</dbReference>
<keyword evidence="10" id="KW-0511">Multifunctional enzyme</keyword>
<dbReference type="InterPro" id="IPR023915">
    <property type="entry name" value="Bifunctiontional_GlmU_arc-type"/>
</dbReference>
<sequence>MQTVVLAAGRGTRMRPLTDRRLKPMLPVAGRPLVAHTVEAAAEAGASRVVLVVQPDDDSVSDYFGDEHAGVELAYATQTEQRGTADAVRAAAPKLADAPFVVLNGDALYDHDSLAALYERAPAVGAFRVADPTQYGVLLTDEAGERVTGVVEKPADPPSDLVNTGAYALPAEAKRWLDVGESERGELEFTDVLAQACEAFPVSPVAFERWLDVGRPWELLEANEWKLDELDGRVDGDVHADADLAGDVVVEAGATVRSGVVIEGPAYIDAGATVGPNAYVCGATYVGPEAKVGHAVEVKNSVLMADAHAGHLAYVGDSVLGRATNLGAGTKVANLRHDGNAVKMLVKGDVVSTGRRKLGVVLGDGAKTGINTSLNAGVKLPTEGATRPGETVLFDPESEKGRRERGARGDE</sequence>
<evidence type="ECO:0000256" key="2">
    <source>
        <dbReference type="ARBA" id="ARBA00005208"/>
    </source>
</evidence>
<evidence type="ECO:0000256" key="13">
    <source>
        <dbReference type="ARBA" id="ARBA00048493"/>
    </source>
</evidence>
<evidence type="ECO:0000256" key="3">
    <source>
        <dbReference type="ARBA" id="ARBA00007707"/>
    </source>
</evidence>
<dbReference type="InterPro" id="IPR005835">
    <property type="entry name" value="NTP_transferase_dom"/>
</dbReference>
<feature type="domain" description="Mannose-1-phosphate guanyltransferase C-terminal" evidence="16">
    <location>
        <begin position="262"/>
        <end position="378"/>
    </location>
</feature>
<comment type="similarity">
    <text evidence="3">In the C-terminal section; belongs to the transferase hexapeptide repeat family.</text>
</comment>
<dbReference type="Pfam" id="PF00483">
    <property type="entry name" value="NTP_transferase"/>
    <property type="match status" value="1"/>
</dbReference>
<keyword evidence="9" id="KW-0548">Nucleotidyltransferase</keyword>